<dbReference type="CDD" id="cd00397">
    <property type="entry name" value="DNA_BRE_C"/>
    <property type="match status" value="1"/>
</dbReference>
<organism evidence="4 5">
    <name type="scientific">Mythimna separata</name>
    <name type="common">Oriental armyworm</name>
    <name type="synonym">Pseudaletia separata</name>
    <dbReference type="NCBI Taxonomy" id="271217"/>
    <lineage>
        <taxon>Eukaryota</taxon>
        <taxon>Metazoa</taxon>
        <taxon>Ecdysozoa</taxon>
        <taxon>Arthropoda</taxon>
        <taxon>Hexapoda</taxon>
        <taxon>Insecta</taxon>
        <taxon>Pterygota</taxon>
        <taxon>Neoptera</taxon>
        <taxon>Endopterygota</taxon>
        <taxon>Lepidoptera</taxon>
        <taxon>Glossata</taxon>
        <taxon>Ditrysia</taxon>
        <taxon>Noctuoidea</taxon>
        <taxon>Noctuidae</taxon>
        <taxon>Noctuinae</taxon>
        <taxon>Hadenini</taxon>
        <taxon>Mythimna</taxon>
    </lineage>
</organism>
<dbReference type="GO" id="GO:0015074">
    <property type="term" value="P:DNA integration"/>
    <property type="evidence" value="ECO:0007669"/>
    <property type="project" value="InterPro"/>
</dbReference>
<dbReference type="GO" id="GO:0003677">
    <property type="term" value="F:DNA binding"/>
    <property type="evidence" value="ECO:0007669"/>
    <property type="project" value="UniProtKB-KW"/>
</dbReference>
<keyword evidence="1" id="KW-0238">DNA-binding</keyword>
<comment type="caution">
    <text evidence="4">The sequence shown here is derived from an EMBL/GenBank/DDBJ whole genome shotgun (WGS) entry which is preliminary data.</text>
</comment>
<dbReference type="Gene3D" id="1.10.150.130">
    <property type="match status" value="1"/>
</dbReference>
<dbReference type="Gene3D" id="1.10.443.10">
    <property type="entry name" value="Intergrase catalytic core"/>
    <property type="match status" value="1"/>
</dbReference>
<dbReference type="PANTHER" id="PTHR35617">
    <property type="entry name" value="PHAGE_INTEGRASE DOMAIN-CONTAINING PROTEIN"/>
    <property type="match status" value="1"/>
</dbReference>
<dbReference type="InterPro" id="IPR002104">
    <property type="entry name" value="Integrase_catalytic"/>
</dbReference>
<gene>
    <name evidence="4" type="ORF">PYW07_010958</name>
</gene>
<dbReference type="SUPFAM" id="SSF56349">
    <property type="entry name" value="DNA breaking-rejoining enzymes"/>
    <property type="match status" value="1"/>
</dbReference>
<evidence type="ECO:0000256" key="1">
    <source>
        <dbReference type="ARBA" id="ARBA00023125"/>
    </source>
</evidence>
<dbReference type="EMBL" id="JARGEI010000029">
    <property type="protein sequence ID" value="KAJ8706181.1"/>
    <property type="molecule type" value="Genomic_DNA"/>
</dbReference>
<dbReference type="PANTHER" id="PTHR35617:SF3">
    <property type="entry name" value="CORE-BINDING (CB) DOMAIN-CONTAINING PROTEIN"/>
    <property type="match status" value="1"/>
</dbReference>
<sequence length="305" mass="34345">MLNSLSNNTIKQYNCSFKLWWKFCGTYSIEPYEGSVPYILKFLSECFHKGMSYGSLNSTRSALSILMGSKITSDDRLKRFFKGVFRLKPPNPKYNVTWDPGRVLDYLASKYPNESVSLVDLTKKLVTILALTSAHRVQTLSLIKIKNIIFLADGVQIKVPDIIKTSSKSSLQPCLHLKSYSSKLEICPVHTLKSYLIVTKNIRKETDNLIITYKKPYHSASSQSISRWIKMTLNESGIDTSVFTAHSTRHASTSAASRAGLSIDLIRKTAGWSGTSSTFARFYNRPVTEDPLTFSDVVCNTSKRH</sequence>
<evidence type="ECO:0000313" key="4">
    <source>
        <dbReference type="EMBL" id="KAJ8706181.1"/>
    </source>
</evidence>
<feature type="domain" description="Tyr recombinase" evidence="3">
    <location>
        <begin position="120"/>
        <end position="284"/>
    </location>
</feature>
<keyword evidence="2" id="KW-0233">DNA recombination</keyword>
<evidence type="ECO:0000259" key="3">
    <source>
        <dbReference type="Pfam" id="PF00589"/>
    </source>
</evidence>
<dbReference type="InterPro" id="IPR011010">
    <property type="entry name" value="DNA_brk_join_enz"/>
</dbReference>
<keyword evidence="5" id="KW-1185">Reference proteome</keyword>
<dbReference type="Pfam" id="PF00589">
    <property type="entry name" value="Phage_integrase"/>
    <property type="match status" value="1"/>
</dbReference>
<dbReference type="InterPro" id="IPR010998">
    <property type="entry name" value="Integrase_recombinase_N"/>
</dbReference>
<accession>A0AAD7Y8D1</accession>
<evidence type="ECO:0000313" key="5">
    <source>
        <dbReference type="Proteomes" id="UP001231518"/>
    </source>
</evidence>
<proteinExistence type="predicted"/>
<dbReference type="Proteomes" id="UP001231518">
    <property type="component" value="Chromosome 26"/>
</dbReference>
<evidence type="ECO:0000256" key="2">
    <source>
        <dbReference type="ARBA" id="ARBA00023172"/>
    </source>
</evidence>
<protein>
    <recommendedName>
        <fullName evidence="3">Tyr recombinase domain-containing protein</fullName>
    </recommendedName>
</protein>
<name>A0AAD7Y8D1_MYTSE</name>
<dbReference type="InterPro" id="IPR013762">
    <property type="entry name" value="Integrase-like_cat_sf"/>
</dbReference>
<dbReference type="AlphaFoldDB" id="A0AAD7Y8D1"/>
<dbReference type="GO" id="GO:0006310">
    <property type="term" value="P:DNA recombination"/>
    <property type="evidence" value="ECO:0007669"/>
    <property type="project" value="UniProtKB-KW"/>
</dbReference>
<reference evidence="4" key="1">
    <citation type="submission" date="2023-03" db="EMBL/GenBank/DDBJ databases">
        <title>Chromosome-level genomes of two armyworms, Mythimna separata and Mythimna loreyi, provide insights into the biosynthesis and reception of sex pheromones.</title>
        <authorList>
            <person name="Zhao H."/>
        </authorList>
    </citation>
    <scope>NUCLEOTIDE SEQUENCE</scope>
    <source>
        <strain evidence="4">BeijingLab</strain>
        <tissue evidence="4">Pupa</tissue>
    </source>
</reference>